<dbReference type="Gene3D" id="3.10.310.70">
    <property type="match status" value="1"/>
</dbReference>
<dbReference type="InterPro" id="IPR033932">
    <property type="entry name" value="YtcJ-like"/>
</dbReference>
<dbReference type="InterPro" id="IPR013108">
    <property type="entry name" value="Amidohydro_3"/>
</dbReference>
<name>A0ABX1Z558_9BACL</name>
<comment type="caution">
    <text evidence="2">The sequence shown here is derived from an EMBL/GenBank/DDBJ whole genome shotgun (WGS) entry which is preliminary data.</text>
</comment>
<dbReference type="InterPro" id="IPR032466">
    <property type="entry name" value="Metal_Hydrolase"/>
</dbReference>
<dbReference type="Pfam" id="PF07969">
    <property type="entry name" value="Amidohydro_3"/>
    <property type="match status" value="1"/>
</dbReference>
<dbReference type="InterPro" id="IPR011059">
    <property type="entry name" value="Metal-dep_hydrolase_composite"/>
</dbReference>
<dbReference type="Gene3D" id="2.30.40.10">
    <property type="entry name" value="Urease, subunit C, domain 1"/>
    <property type="match status" value="1"/>
</dbReference>
<dbReference type="Proteomes" id="UP000658690">
    <property type="component" value="Unassembled WGS sequence"/>
</dbReference>
<feature type="domain" description="Amidohydrolase 3" evidence="1">
    <location>
        <begin position="52"/>
        <end position="531"/>
    </location>
</feature>
<sequence>MWADLVFHNGQVITVDRSNRIVEAVAVKGNRIVAVGSNDEMNIWIGEETKQIDLMGKSLLPGIIDAHLHILSWGTAKLAVSCKQPHIQSIGDVLNELKQLAERTPKGQWIRAFGFNDTKIAEQRYPTRWELDEISKDQPIMITRTCHHISIVNSKALELAGIDENTPDPDSGRIGRDENGVPNGVLVETAKSAVDMIASYTEQELLTGIRLASDDFIEAGITSIHDAGFNGPDDFRVMQKAVKLGAVQVRIYAMVGALNNSEGFVEKMVASGVITGTGDERFRVGPAKVFTDGSSSGPTIATREGYTSNPNDHGILYFTQERLNEVLGAAHEQGFQLTAHAQGDRAVEMVLNCIEEALKKHPRDDHRHRIEHSGITPPDLLARMKNLSVIPVPNPPFPYEFGEGYIKNYGDRVNQMYSARDFIDNGIIAAAGSDCPVTHYNPMLGIHVAVNRQTASGTLVGENQRISVLEAIKLYTWNGAYASFEENIKGSIETGKLADLVILSEPILNVQQERIKDVKVDLTVLDGEIVFQRYK</sequence>
<dbReference type="SUPFAM" id="SSF51338">
    <property type="entry name" value="Composite domain of metallo-dependent hydrolases"/>
    <property type="match status" value="1"/>
</dbReference>
<evidence type="ECO:0000259" key="1">
    <source>
        <dbReference type="Pfam" id="PF07969"/>
    </source>
</evidence>
<evidence type="ECO:0000313" key="3">
    <source>
        <dbReference type="Proteomes" id="UP000658690"/>
    </source>
</evidence>
<proteinExistence type="predicted"/>
<protein>
    <submittedName>
        <fullName evidence="2">Amidohydrolase family protein</fullName>
    </submittedName>
</protein>
<dbReference type="PANTHER" id="PTHR22642">
    <property type="entry name" value="IMIDAZOLONEPROPIONASE"/>
    <property type="match status" value="1"/>
</dbReference>
<organism evidence="2 3">
    <name type="scientific">Paenibacillus germinis</name>
    <dbReference type="NCBI Taxonomy" id="2654979"/>
    <lineage>
        <taxon>Bacteria</taxon>
        <taxon>Bacillati</taxon>
        <taxon>Bacillota</taxon>
        <taxon>Bacilli</taxon>
        <taxon>Bacillales</taxon>
        <taxon>Paenibacillaceae</taxon>
        <taxon>Paenibacillus</taxon>
    </lineage>
</organism>
<keyword evidence="3" id="KW-1185">Reference proteome</keyword>
<accession>A0ABX1Z558</accession>
<reference evidence="2 3" key="1">
    <citation type="submission" date="2019-10" db="EMBL/GenBank/DDBJ databases">
        <title>Description of Paenibacillus choica sp. nov.</title>
        <authorList>
            <person name="Carlier A."/>
            <person name="Qi S."/>
        </authorList>
    </citation>
    <scope>NUCLEOTIDE SEQUENCE [LARGE SCALE GENOMIC DNA]</scope>
    <source>
        <strain evidence="2 3">LMG 31460</strain>
    </source>
</reference>
<dbReference type="CDD" id="cd01300">
    <property type="entry name" value="YtcJ_like"/>
    <property type="match status" value="1"/>
</dbReference>
<dbReference type="SUPFAM" id="SSF51556">
    <property type="entry name" value="Metallo-dependent hydrolases"/>
    <property type="match status" value="1"/>
</dbReference>
<dbReference type="PANTHER" id="PTHR22642:SF2">
    <property type="entry name" value="PROTEIN LONG AFTER FAR-RED 3"/>
    <property type="match status" value="1"/>
</dbReference>
<dbReference type="Gene3D" id="3.20.20.140">
    <property type="entry name" value="Metal-dependent hydrolases"/>
    <property type="match status" value="1"/>
</dbReference>
<dbReference type="EMBL" id="WHOC01000121">
    <property type="protein sequence ID" value="NOU88513.1"/>
    <property type="molecule type" value="Genomic_DNA"/>
</dbReference>
<evidence type="ECO:0000313" key="2">
    <source>
        <dbReference type="EMBL" id="NOU88513.1"/>
    </source>
</evidence>
<dbReference type="RefSeq" id="WP_171691525.1">
    <property type="nucleotide sequence ID" value="NZ_WHOC01000121.1"/>
</dbReference>
<gene>
    <name evidence="2" type="ORF">GC102_22555</name>
</gene>